<accession>A0ABD3QCN3</accession>
<feature type="region of interest" description="Disordered" evidence="1">
    <location>
        <begin position="1"/>
        <end position="48"/>
    </location>
</feature>
<gene>
    <name evidence="3" type="ORF">HJC23_005719</name>
</gene>
<dbReference type="Pfam" id="PF08373">
    <property type="entry name" value="RAP"/>
    <property type="match status" value="1"/>
</dbReference>
<protein>
    <recommendedName>
        <fullName evidence="2">RAP domain-containing protein</fullName>
    </recommendedName>
</protein>
<proteinExistence type="predicted"/>
<feature type="compositionally biased region" description="Polar residues" evidence="1">
    <location>
        <begin position="14"/>
        <end position="31"/>
    </location>
</feature>
<dbReference type="InterPro" id="IPR013584">
    <property type="entry name" value="RAP"/>
</dbReference>
<evidence type="ECO:0000313" key="3">
    <source>
        <dbReference type="EMBL" id="KAL3798158.1"/>
    </source>
</evidence>
<dbReference type="PANTHER" id="PTHR21228">
    <property type="entry name" value="FAST LEU-RICH DOMAIN-CONTAINING"/>
    <property type="match status" value="1"/>
</dbReference>
<dbReference type="EMBL" id="JABMIG020000048">
    <property type="protein sequence ID" value="KAL3798158.1"/>
    <property type="molecule type" value="Genomic_DNA"/>
</dbReference>
<dbReference type="AlphaFoldDB" id="A0ABD3QCN3"/>
<evidence type="ECO:0000256" key="1">
    <source>
        <dbReference type="SAM" id="MobiDB-lite"/>
    </source>
</evidence>
<feature type="compositionally biased region" description="Basic residues" evidence="1">
    <location>
        <begin position="32"/>
        <end position="41"/>
    </location>
</feature>
<reference evidence="3 4" key="1">
    <citation type="journal article" date="2020" name="G3 (Bethesda)">
        <title>Improved Reference Genome for Cyclotella cryptica CCMP332, a Model for Cell Wall Morphogenesis, Salinity Adaptation, and Lipid Production in Diatoms (Bacillariophyta).</title>
        <authorList>
            <person name="Roberts W.R."/>
            <person name="Downey K.M."/>
            <person name="Ruck E.C."/>
            <person name="Traller J.C."/>
            <person name="Alverson A.J."/>
        </authorList>
    </citation>
    <scope>NUCLEOTIDE SEQUENCE [LARGE SCALE GENOMIC DNA]</scope>
    <source>
        <strain evidence="3 4">CCMP332</strain>
    </source>
</reference>
<comment type="caution">
    <text evidence="3">The sequence shown here is derived from an EMBL/GenBank/DDBJ whole genome shotgun (WGS) entry which is preliminary data.</text>
</comment>
<dbReference type="InterPro" id="IPR050870">
    <property type="entry name" value="FAST_kinase"/>
</dbReference>
<keyword evidence="4" id="KW-1185">Reference proteome</keyword>
<name>A0ABD3QCN3_9STRA</name>
<dbReference type="PANTHER" id="PTHR21228:SF40">
    <property type="entry name" value="LD45607P"/>
    <property type="match status" value="1"/>
</dbReference>
<evidence type="ECO:0000259" key="2">
    <source>
        <dbReference type="PROSITE" id="PS51286"/>
    </source>
</evidence>
<dbReference type="Pfam" id="PF26188">
    <property type="entry name" value="RESC6"/>
    <property type="match status" value="1"/>
</dbReference>
<evidence type="ECO:0000313" key="4">
    <source>
        <dbReference type="Proteomes" id="UP001516023"/>
    </source>
</evidence>
<feature type="region of interest" description="Disordered" evidence="1">
    <location>
        <begin position="94"/>
        <end position="115"/>
    </location>
</feature>
<organism evidence="3 4">
    <name type="scientific">Cyclotella cryptica</name>
    <dbReference type="NCBI Taxonomy" id="29204"/>
    <lineage>
        <taxon>Eukaryota</taxon>
        <taxon>Sar</taxon>
        <taxon>Stramenopiles</taxon>
        <taxon>Ochrophyta</taxon>
        <taxon>Bacillariophyta</taxon>
        <taxon>Coscinodiscophyceae</taxon>
        <taxon>Thalassiosirophycidae</taxon>
        <taxon>Stephanodiscales</taxon>
        <taxon>Stephanodiscaceae</taxon>
        <taxon>Cyclotella</taxon>
    </lineage>
</organism>
<dbReference type="PROSITE" id="PS51286">
    <property type="entry name" value="RAP"/>
    <property type="match status" value="1"/>
</dbReference>
<sequence>MSSDKNLYRGKKSPSFSDSLHNGSSSPPTTRSHNKRSRNKHTPNANTVDFYKKLQNSTTIDEALHLANGYVDTLTPRDTEKVWKHILTRLLEKSSRNRRPPPHYPPSMMDDEHNEHPTLHSFFAHTVKQMETCHPADLSFIVHSLANIVKILHDKRPLEPYLDRLLRTPSFWEIVLRRTISVMDALGPKALVSIAWSFATVSQAVHSSKSQNTLDVTSFFRGIERTFQERRGQFTSSHLSNVAWSCMTCRVENPSLFHVISTEFVFRRRQEDEGKAADIEDLNAMTLCQLANSFAKAGHYDKELFQTISDCTIPILSSFEARNFSNLAYAFALAKRNPKCEDGSTLLDEIENECIPKLRTASPQHMANVLWAYATLEYHCPDLFHAVAQEAKGRLREFKPQHLCNVAWALSKYPPSSMEIFDAISREVVSRGLQSFTGQGVAILANSFATVGHVHPEFWECIEKAAIQKSSHFDGIECARISWSFATIGRPADDLFRAIEQVSIAEIGSFNSQGLSNLAWAFSSMGYHSMPLFGTIAESLGKLNVSQIKPEEMTMLILAFSRLDASYPIIFQEVIFHSIPQLDKFNMLDLFNMAISYAKAGHKNEKWMVAIAEEVIRRSSSDCQHMYTGMLWAYAATHVSHPQLFNFLCGALLNNLSELDGDEIASTAWSLASLNYIHQPLFDAMAEASDETMLNKCNTQSLANMAWAYSTAREARPLLFERIANDAILRNDFSPQGISNLLWAFASVGHINERLFSSMALKARRSLDNFNGQAIANLAWAYAVADTDAECLFGGDEFVKKCGEKMDDFDSEGLCQLHQWSLWRKELNAANLLPPTLEKRCRNEIIEKTVQHRSWLQKDVILQLKAMGLEPTEEVLTRSGYSLDAIIDMGENKIGIEVDGPSHFIGRDPDGSTSLKRRQVNAIDKILLMTVPYWEWNDLQSQEDKQRYLKFKLKIN</sequence>
<dbReference type="InterPro" id="IPR058917">
    <property type="entry name" value="RESC6_dom"/>
</dbReference>
<dbReference type="Proteomes" id="UP001516023">
    <property type="component" value="Unassembled WGS sequence"/>
</dbReference>
<feature type="domain" description="RAP" evidence="2">
    <location>
        <begin position="894"/>
        <end position="951"/>
    </location>
</feature>